<dbReference type="OrthoDB" id="9811997at2"/>
<accession>A0A3A9ALC7</accession>
<name>A0A3A9ALC7_9FIRM</name>
<dbReference type="EMBL" id="RAYQ01000046">
    <property type="protein sequence ID" value="RKI87125.1"/>
    <property type="molecule type" value="Genomic_DNA"/>
</dbReference>
<organism evidence="2 3">
    <name type="scientific">Parablautia intestinalis</name>
    <dbReference type="NCBI Taxonomy" id="2320100"/>
    <lineage>
        <taxon>Bacteria</taxon>
        <taxon>Bacillati</taxon>
        <taxon>Bacillota</taxon>
        <taxon>Clostridia</taxon>
        <taxon>Lachnospirales</taxon>
        <taxon>Lachnospiraceae</taxon>
        <taxon>Parablautia</taxon>
    </lineage>
</organism>
<dbReference type="InterPro" id="IPR002711">
    <property type="entry name" value="HNH"/>
</dbReference>
<dbReference type="SMART" id="SM00507">
    <property type="entry name" value="HNHc"/>
    <property type="match status" value="1"/>
</dbReference>
<dbReference type="AlphaFoldDB" id="A0A3A9ALC7"/>
<dbReference type="RefSeq" id="WP_120472315.1">
    <property type="nucleotide sequence ID" value="NZ_RAYQ01000046.1"/>
</dbReference>
<evidence type="ECO:0000313" key="2">
    <source>
        <dbReference type="EMBL" id="RKI87125.1"/>
    </source>
</evidence>
<dbReference type="GO" id="GO:0008270">
    <property type="term" value="F:zinc ion binding"/>
    <property type="evidence" value="ECO:0007669"/>
    <property type="project" value="InterPro"/>
</dbReference>
<protein>
    <submittedName>
        <fullName evidence="2">HNH endonuclease</fullName>
    </submittedName>
</protein>
<dbReference type="Proteomes" id="UP000280696">
    <property type="component" value="Unassembled WGS sequence"/>
</dbReference>
<keyword evidence="3" id="KW-1185">Reference proteome</keyword>
<evidence type="ECO:0000259" key="1">
    <source>
        <dbReference type="SMART" id="SM00507"/>
    </source>
</evidence>
<dbReference type="GO" id="GO:0004519">
    <property type="term" value="F:endonuclease activity"/>
    <property type="evidence" value="ECO:0007669"/>
    <property type="project" value="UniProtKB-KW"/>
</dbReference>
<reference evidence="2 3" key="1">
    <citation type="submission" date="2018-09" db="EMBL/GenBank/DDBJ databases">
        <title>Murine metabolic-syndrome-specific gut microbial biobank.</title>
        <authorList>
            <person name="Liu C."/>
        </authorList>
    </citation>
    <scope>NUCLEOTIDE SEQUENCE [LARGE SCALE GENOMIC DNA]</scope>
    <source>
        <strain evidence="2 3">0.1xD8-82</strain>
    </source>
</reference>
<dbReference type="GO" id="GO:0003676">
    <property type="term" value="F:nucleic acid binding"/>
    <property type="evidence" value="ECO:0007669"/>
    <property type="project" value="InterPro"/>
</dbReference>
<proteinExistence type="predicted"/>
<dbReference type="Pfam" id="PF01844">
    <property type="entry name" value="HNH"/>
    <property type="match status" value="1"/>
</dbReference>
<dbReference type="InterPro" id="IPR003615">
    <property type="entry name" value="HNH_nuc"/>
</dbReference>
<keyword evidence="2" id="KW-0540">Nuclease</keyword>
<keyword evidence="2" id="KW-0255">Endonuclease</keyword>
<comment type="caution">
    <text evidence="2">The sequence shown here is derived from an EMBL/GenBank/DDBJ whole genome shotgun (WGS) entry which is preliminary data.</text>
</comment>
<feature type="domain" description="HNH nuclease" evidence="1">
    <location>
        <begin position="17"/>
        <end position="70"/>
    </location>
</feature>
<dbReference type="CDD" id="cd00085">
    <property type="entry name" value="HNHc"/>
    <property type="match status" value="1"/>
</dbReference>
<dbReference type="Gene3D" id="1.10.30.50">
    <property type="match status" value="1"/>
</dbReference>
<evidence type="ECO:0000313" key="3">
    <source>
        <dbReference type="Proteomes" id="UP000280696"/>
    </source>
</evidence>
<keyword evidence="2" id="KW-0378">Hydrolase</keyword>
<sequence length="81" mass="9547">MQTQQYQDYMRSDEWEDKKQERIAIDGGCVMCGRPISRIRSVQVHHITYARLGNENVLTDLCTLCGSCHKKIHAYYNRRRA</sequence>
<gene>
    <name evidence="2" type="ORF">D7V94_21490</name>
</gene>